<name>A0ABS8TTF2_9GAMM</name>
<protein>
    <submittedName>
        <fullName evidence="1">Uncharacterized protein</fullName>
    </submittedName>
</protein>
<accession>A0ABS8TTF2</accession>
<proteinExistence type="predicted"/>
<evidence type="ECO:0000313" key="1">
    <source>
        <dbReference type="EMBL" id="MCD8473399.1"/>
    </source>
</evidence>
<keyword evidence="2" id="KW-1185">Reference proteome</keyword>
<reference evidence="1" key="1">
    <citation type="submission" date="2021-11" db="EMBL/GenBank/DDBJ databases">
        <title>Genome sequence of Xylella taiwanensis PLS432.</title>
        <authorList>
            <person name="Weng L.-W."/>
            <person name="Su C.-C."/>
            <person name="Tsai C.-W."/>
            <person name="Kuo C.-H."/>
        </authorList>
    </citation>
    <scope>NUCLEOTIDE SEQUENCE</scope>
    <source>
        <strain evidence="1">PLS432</strain>
    </source>
</reference>
<dbReference type="RefSeq" id="WP_230428171.1">
    <property type="nucleotide sequence ID" value="NZ_CP053627.1"/>
</dbReference>
<gene>
    <name evidence="1" type="ORF">LPH55_08015</name>
</gene>
<evidence type="ECO:0000313" key="2">
    <source>
        <dbReference type="Proteomes" id="UP001430701"/>
    </source>
</evidence>
<dbReference type="EMBL" id="JAJPPU010000002">
    <property type="protein sequence ID" value="MCD8473399.1"/>
    <property type="molecule type" value="Genomic_DNA"/>
</dbReference>
<organism evidence="1 2">
    <name type="scientific">Xylella taiwanensis</name>
    <dbReference type="NCBI Taxonomy" id="1444770"/>
    <lineage>
        <taxon>Bacteria</taxon>
        <taxon>Pseudomonadati</taxon>
        <taxon>Pseudomonadota</taxon>
        <taxon>Gammaproteobacteria</taxon>
        <taxon>Lysobacterales</taxon>
        <taxon>Lysobacteraceae</taxon>
        <taxon>Xylella</taxon>
    </lineage>
</organism>
<dbReference type="GeneID" id="68900292"/>
<dbReference type="Proteomes" id="UP001430701">
    <property type="component" value="Unassembled WGS sequence"/>
</dbReference>
<comment type="caution">
    <text evidence="1">The sequence shown here is derived from an EMBL/GenBank/DDBJ whole genome shotgun (WGS) entry which is preliminary data.</text>
</comment>
<sequence>MHELSVQEIKNVGGGFFFVLFPESFSNATISSVTFGSIPSRTRPFESLSIPEPVVSGPISSGIGIFGTGTGFLRTSSRHVSIGTVNIYNIDQQITL</sequence>